<name>Q3LW24_BIGNA</name>
<dbReference type="EMBL" id="DQ158857">
    <property type="protein sequence ID" value="ABA27341.1"/>
    <property type="molecule type" value="Genomic_DNA"/>
</dbReference>
<proteinExistence type="predicted"/>
<keyword evidence="2" id="KW-0542">Nucleomorph</keyword>
<organism evidence="2 3">
    <name type="scientific">Bigelowiella natans</name>
    <name type="common">Pedinomonas minutissima</name>
    <name type="synonym">Chlorarachnion sp. (strain CCMP621)</name>
    <dbReference type="NCBI Taxonomy" id="227086"/>
    <lineage>
        <taxon>Eukaryota</taxon>
        <taxon>Sar</taxon>
        <taxon>Rhizaria</taxon>
        <taxon>Cercozoa</taxon>
        <taxon>Chlorarachniophyceae</taxon>
        <taxon>Bigelowiella</taxon>
    </lineage>
</organism>
<dbReference type="RefSeq" id="XP_001712953.1">
    <property type="nucleotide sequence ID" value="XM_001712901.1"/>
</dbReference>
<dbReference type="Proteomes" id="UP000243425">
    <property type="component" value="Nucleomorph 2"/>
</dbReference>
<evidence type="ECO:0000313" key="3">
    <source>
        <dbReference type="Proteomes" id="UP000243425"/>
    </source>
</evidence>
<gene>
    <name evidence="2" type="primary">prp45</name>
</gene>
<protein>
    <submittedName>
        <fullName evidence="2">mRNA splicing factor PRP45</fullName>
    </submittedName>
</protein>
<dbReference type="GO" id="GO:0005681">
    <property type="term" value="C:spliceosomal complex"/>
    <property type="evidence" value="ECO:0007669"/>
    <property type="project" value="InterPro"/>
</dbReference>
<sequence length="182" mass="21546">MKGGAFPECHLIQNLFIKFFVLNNRTHSHIVSRNKSIEYKIKQLYNNRLLLKETKIMINKNLANNFGNLHMDKKFQKYIKFTHCGSTRIIKLISKQKDVLHYFQKDKIKKHLLYSMSQQTNQKNKVENKKKSLAIPKAISNWKNPRGFSIPLHHRNNALNEVKINLNQKFIYLSNVIDLLDK</sequence>
<evidence type="ECO:0000313" key="2">
    <source>
        <dbReference type="EMBL" id="ABA27341.1"/>
    </source>
</evidence>
<dbReference type="AlphaFoldDB" id="Q3LW24"/>
<dbReference type="Pfam" id="PF02731">
    <property type="entry name" value="SKIP_SNW"/>
    <property type="match status" value="1"/>
</dbReference>
<feature type="domain" description="SKI-interacting protein SKIP SNW" evidence="1">
    <location>
        <begin position="83"/>
        <end position="179"/>
    </location>
</feature>
<reference evidence="2 3" key="1">
    <citation type="journal article" date="2006" name="Proc. Natl. Acad. Sci. U.S.A.">
        <title>Complete nucleotide sequence of the chlorarachniophyte nucleomorph: nature's smallest nucleus.</title>
        <authorList>
            <person name="Gilson P.R."/>
            <person name="Su V."/>
            <person name="Slamovits C.H."/>
            <person name="Reith M.E."/>
            <person name="Keeling P.J."/>
            <person name="McFadden G.I."/>
        </authorList>
    </citation>
    <scope>NUCLEOTIDE SEQUENCE [LARGE SCALE GENOMIC DNA]</scope>
    <source>
        <strain evidence="3">CCMP621</strain>
    </source>
</reference>
<geneLocation type="nucleomorph" evidence="2"/>
<dbReference type="GO" id="GO:0000398">
    <property type="term" value="P:mRNA splicing, via spliceosome"/>
    <property type="evidence" value="ECO:0007669"/>
    <property type="project" value="InterPro"/>
</dbReference>
<dbReference type="GeneID" id="5788406"/>
<evidence type="ECO:0000259" key="1">
    <source>
        <dbReference type="Pfam" id="PF02731"/>
    </source>
</evidence>
<accession>Q3LW24</accession>
<dbReference type="InterPro" id="IPR004015">
    <property type="entry name" value="SKI-int_prot_SKIP_SNW-dom"/>
</dbReference>